<dbReference type="SUPFAM" id="SSF52833">
    <property type="entry name" value="Thioredoxin-like"/>
    <property type="match status" value="1"/>
</dbReference>
<dbReference type="PROSITE" id="PS50404">
    <property type="entry name" value="GST_NTER"/>
    <property type="match status" value="1"/>
</dbReference>
<sequence>MAPPPPEILVYTQSTMNGWKPVIMLEELGVEYEVREVSFDKREQKSEWYLKLNPNGRIPTIVDRGNEDFVVFESGAILWYLAEKYGKFLSTDANERSATLQWLFFQVGGIGPMMGQAMYFQRIAAPQGHQDDFAIRRFVDESRRLLEVVDARLDGRDYLVGDDISIADFATYPWARAYSWAKVSVDGLPNLQAWFDRIDARPATKRALAKPHPFPAFFGQGDVEAAVAKNSDRFKTDVKTTTTTTTTTTLIR</sequence>
<dbReference type="SFLD" id="SFLDG01150">
    <property type="entry name" value="Main.1:_Beta-like"/>
    <property type="match status" value="1"/>
</dbReference>
<dbReference type="SFLD" id="SFLDS00019">
    <property type="entry name" value="Glutathione_Transferase_(cytos"/>
    <property type="match status" value="2"/>
</dbReference>
<evidence type="ECO:0000259" key="3">
    <source>
        <dbReference type="PROSITE" id="PS50404"/>
    </source>
</evidence>
<dbReference type="InterPro" id="IPR004046">
    <property type="entry name" value="GST_C"/>
</dbReference>
<dbReference type="Pfam" id="PF02798">
    <property type="entry name" value="GST_N"/>
    <property type="match status" value="1"/>
</dbReference>
<dbReference type="EMBL" id="JAQMWT010000055">
    <property type="protein sequence ID" value="KAJ8612253.1"/>
    <property type="molecule type" value="Genomic_DNA"/>
</dbReference>
<dbReference type="InterPro" id="IPR036249">
    <property type="entry name" value="Thioredoxin-like_sf"/>
</dbReference>
<protein>
    <recommendedName>
        <fullName evidence="7">Glutathione S-transferase</fullName>
    </recommendedName>
</protein>
<dbReference type="InterPro" id="IPR004045">
    <property type="entry name" value="Glutathione_S-Trfase_N"/>
</dbReference>
<evidence type="ECO:0008006" key="7">
    <source>
        <dbReference type="Google" id="ProtNLM"/>
    </source>
</evidence>
<dbReference type="Gene3D" id="1.20.1050.10">
    <property type="match status" value="1"/>
</dbReference>
<feature type="domain" description="GST C-terminal" evidence="4">
    <location>
        <begin position="92"/>
        <end position="217"/>
    </location>
</feature>
<evidence type="ECO:0000259" key="4">
    <source>
        <dbReference type="PROSITE" id="PS50405"/>
    </source>
</evidence>
<organism evidence="5 6">
    <name type="scientific">Chrysophaeum taylorii</name>
    <dbReference type="NCBI Taxonomy" id="2483200"/>
    <lineage>
        <taxon>Eukaryota</taxon>
        <taxon>Sar</taxon>
        <taxon>Stramenopiles</taxon>
        <taxon>Ochrophyta</taxon>
        <taxon>Pelagophyceae</taxon>
        <taxon>Pelagomonadales</taxon>
        <taxon>Pelagomonadaceae</taxon>
        <taxon>Chrysophaeum</taxon>
    </lineage>
</organism>
<dbReference type="AlphaFoldDB" id="A0AAD7UNP4"/>
<comment type="similarity">
    <text evidence="1 2">Belongs to the GST superfamily.</text>
</comment>
<dbReference type="SFLD" id="SFLDG00358">
    <property type="entry name" value="Main_(cytGST)"/>
    <property type="match status" value="2"/>
</dbReference>
<evidence type="ECO:0000313" key="6">
    <source>
        <dbReference type="Proteomes" id="UP001230188"/>
    </source>
</evidence>
<dbReference type="SFLD" id="SFLDG01151">
    <property type="entry name" value="Main.2:_Nu-like"/>
    <property type="match status" value="1"/>
</dbReference>
<dbReference type="SUPFAM" id="SSF47616">
    <property type="entry name" value="GST C-terminal domain-like"/>
    <property type="match status" value="1"/>
</dbReference>
<dbReference type="InterPro" id="IPR040079">
    <property type="entry name" value="Glutathione_S-Trfase"/>
</dbReference>
<reference evidence="5" key="1">
    <citation type="submission" date="2023-01" db="EMBL/GenBank/DDBJ databases">
        <title>Metagenome sequencing of chrysophaentin producing Chrysophaeum taylorii.</title>
        <authorList>
            <person name="Davison J."/>
            <person name="Bewley C."/>
        </authorList>
    </citation>
    <scope>NUCLEOTIDE SEQUENCE</scope>
    <source>
        <strain evidence="5">NIES-1699</strain>
    </source>
</reference>
<dbReference type="Proteomes" id="UP001230188">
    <property type="component" value="Unassembled WGS sequence"/>
</dbReference>
<keyword evidence="6" id="KW-1185">Reference proteome</keyword>
<accession>A0AAD7UNP4</accession>
<evidence type="ECO:0000256" key="2">
    <source>
        <dbReference type="RuleBase" id="RU003494"/>
    </source>
</evidence>
<evidence type="ECO:0000313" key="5">
    <source>
        <dbReference type="EMBL" id="KAJ8612253.1"/>
    </source>
</evidence>
<gene>
    <name evidence="5" type="ORF">CTAYLR_002897</name>
</gene>
<dbReference type="InterPro" id="IPR010987">
    <property type="entry name" value="Glutathione-S-Trfase_C-like"/>
</dbReference>
<comment type="caution">
    <text evidence="5">The sequence shown here is derived from an EMBL/GenBank/DDBJ whole genome shotgun (WGS) entry which is preliminary data.</text>
</comment>
<dbReference type="Gene3D" id="3.40.30.10">
    <property type="entry name" value="Glutaredoxin"/>
    <property type="match status" value="1"/>
</dbReference>
<dbReference type="Pfam" id="PF00043">
    <property type="entry name" value="GST_C"/>
    <property type="match status" value="1"/>
</dbReference>
<feature type="domain" description="GST N-terminal" evidence="3">
    <location>
        <begin position="5"/>
        <end position="89"/>
    </location>
</feature>
<proteinExistence type="inferred from homology"/>
<dbReference type="InterPro" id="IPR036282">
    <property type="entry name" value="Glutathione-S-Trfase_C_sf"/>
</dbReference>
<dbReference type="PROSITE" id="PS50405">
    <property type="entry name" value="GST_CTER"/>
    <property type="match status" value="1"/>
</dbReference>
<dbReference type="PANTHER" id="PTHR44051:SF8">
    <property type="entry name" value="GLUTATHIONE S-TRANSFERASE GSTA"/>
    <property type="match status" value="1"/>
</dbReference>
<name>A0AAD7UNP4_9STRA</name>
<dbReference type="CDD" id="cd03048">
    <property type="entry name" value="GST_N_Ure2p_like"/>
    <property type="match status" value="1"/>
</dbReference>
<dbReference type="PANTHER" id="PTHR44051">
    <property type="entry name" value="GLUTATHIONE S-TRANSFERASE-RELATED"/>
    <property type="match status" value="1"/>
</dbReference>
<evidence type="ECO:0000256" key="1">
    <source>
        <dbReference type="ARBA" id="ARBA00007409"/>
    </source>
</evidence>